<name>A0ABT8LM84_9GAMM</name>
<protein>
    <recommendedName>
        <fullName evidence="1">HipA-like kinase domain-containing protein</fullName>
    </recommendedName>
</protein>
<comment type="caution">
    <text evidence="2">The sequence shown here is derived from an EMBL/GenBank/DDBJ whole genome shotgun (WGS) entry which is preliminary data.</text>
</comment>
<evidence type="ECO:0000313" key="3">
    <source>
        <dbReference type="Proteomes" id="UP001176500"/>
    </source>
</evidence>
<sequence>MITITSIKNKLEEYTNHSNPFVGVDKLGKDWFVKPYSIDSGEGERALFNELVAFNLAEKIGLPWPKGHVVQLSEDVKNELNISFSYVIAYEFMHDIQELPDGYQFNDKQVDSLYGKSIFDNWLKISDVKDDTCKLLNGELLFMDAGVAFLDDSDAVWGEDGLIWTNAGLFVESSPYHRGNLNSAEGYNSWMDRICEVSVDFYQSIVDSIPEDWHVPESYKSKFVEVFSSSSDRFIPMMKLCIEHELNHP</sequence>
<gene>
    <name evidence="2" type="ORF">QO199_03105</name>
</gene>
<evidence type="ECO:0000259" key="1">
    <source>
        <dbReference type="Pfam" id="PF20613"/>
    </source>
</evidence>
<evidence type="ECO:0000313" key="2">
    <source>
        <dbReference type="EMBL" id="MDN6877654.1"/>
    </source>
</evidence>
<feature type="domain" description="HipA-like kinase" evidence="1">
    <location>
        <begin position="17"/>
        <end position="220"/>
    </location>
</feature>
<dbReference type="RefSeq" id="WP_301479856.1">
    <property type="nucleotide sequence ID" value="NZ_JASMRX010000001.1"/>
</dbReference>
<keyword evidence="3" id="KW-1185">Reference proteome</keyword>
<dbReference type="Pfam" id="PF20613">
    <property type="entry name" value="HipA_2"/>
    <property type="match status" value="1"/>
</dbReference>
<dbReference type="Proteomes" id="UP001176500">
    <property type="component" value="Unassembled WGS sequence"/>
</dbReference>
<dbReference type="InterPro" id="IPR046748">
    <property type="entry name" value="HipA_2"/>
</dbReference>
<organism evidence="2 3">
    <name type="scientific">Serratia bockelmannii</name>
    <dbReference type="NCBI Taxonomy" id="2703793"/>
    <lineage>
        <taxon>Bacteria</taxon>
        <taxon>Pseudomonadati</taxon>
        <taxon>Pseudomonadota</taxon>
        <taxon>Gammaproteobacteria</taxon>
        <taxon>Enterobacterales</taxon>
        <taxon>Yersiniaceae</taxon>
        <taxon>Serratia</taxon>
    </lineage>
</organism>
<accession>A0ABT8LM84</accession>
<reference evidence="2" key="1">
    <citation type="submission" date="2023-05" db="EMBL/GenBank/DDBJ databases">
        <title>Cannabis rhizosphere genomes.</title>
        <authorList>
            <person name="Goff K.L."/>
        </authorList>
    </citation>
    <scope>NUCLEOTIDE SEQUENCE</scope>
    <source>
        <strain evidence="2">SPPC 2817</strain>
    </source>
</reference>
<proteinExistence type="predicted"/>
<dbReference type="EMBL" id="JASMRX010000001">
    <property type="protein sequence ID" value="MDN6877654.1"/>
    <property type="molecule type" value="Genomic_DNA"/>
</dbReference>